<protein>
    <submittedName>
        <fullName evidence="1">Uncharacterized protein</fullName>
    </submittedName>
</protein>
<accession>A0ABS9XAU1</accession>
<sequence>MANKKDGFMININELKDLDSHLSGQLSLSEMLNKEIKQFMFPTFNDYINQHESNMDKILGHNAISSINNIEGITGSIALEMADLTNSFGKDSFQNIAESTLEEYERYSNLFSTHPTSELNDYFNNLISNTLGNVCIDEFSSINEQIRLLNKDSVLSSLEAELNLTEHHQHLFSNLFETPSC</sequence>
<reference evidence="1" key="1">
    <citation type="submission" date="2022-01" db="EMBL/GenBank/DDBJ databases">
        <title>Colwellia maritima, isolated from seawater.</title>
        <authorList>
            <person name="Kristyanto S."/>
            <person name="Jung J."/>
            <person name="Jeon C.O."/>
        </authorList>
    </citation>
    <scope>NUCLEOTIDE SEQUENCE</scope>
    <source>
        <strain evidence="1">MSW7</strain>
    </source>
</reference>
<evidence type="ECO:0000313" key="1">
    <source>
        <dbReference type="EMBL" id="MCI2286127.1"/>
    </source>
</evidence>
<organism evidence="1 2">
    <name type="scientific">Colwellia maritima</name>
    <dbReference type="NCBI Taxonomy" id="2912588"/>
    <lineage>
        <taxon>Bacteria</taxon>
        <taxon>Pseudomonadati</taxon>
        <taxon>Pseudomonadota</taxon>
        <taxon>Gammaproteobacteria</taxon>
        <taxon>Alteromonadales</taxon>
        <taxon>Colwelliaceae</taxon>
        <taxon>Colwellia</taxon>
    </lineage>
</organism>
<proteinExistence type="predicted"/>
<evidence type="ECO:0000313" key="2">
    <source>
        <dbReference type="Proteomes" id="UP001139646"/>
    </source>
</evidence>
<comment type="caution">
    <text evidence="1">The sequence shown here is derived from an EMBL/GenBank/DDBJ whole genome shotgun (WGS) entry which is preliminary data.</text>
</comment>
<gene>
    <name evidence="1" type="ORF">L3081_25240</name>
</gene>
<keyword evidence="2" id="KW-1185">Reference proteome</keyword>
<dbReference type="EMBL" id="JAKKSL010000007">
    <property type="protein sequence ID" value="MCI2286127.1"/>
    <property type="molecule type" value="Genomic_DNA"/>
</dbReference>
<name>A0ABS9XAU1_9GAMM</name>
<dbReference type="Proteomes" id="UP001139646">
    <property type="component" value="Unassembled WGS sequence"/>
</dbReference>
<dbReference type="RefSeq" id="WP_242289341.1">
    <property type="nucleotide sequence ID" value="NZ_JAKKSL010000007.1"/>
</dbReference>